<evidence type="ECO:0000313" key="3">
    <source>
        <dbReference type="Proteomes" id="UP001245561"/>
    </source>
</evidence>
<reference evidence="2 4" key="1">
    <citation type="submission" date="2023-03" db="EMBL/GenBank/DDBJ databases">
        <authorList>
            <person name="Shen W."/>
            <person name="Cai J."/>
        </authorList>
    </citation>
    <scope>NUCLEOTIDE SEQUENCE</scope>
    <source>
        <strain evidence="2">P55-2</strain>
        <strain evidence="1 4">P72-2</strain>
    </source>
</reference>
<proteinExistence type="predicted"/>
<dbReference type="AlphaFoldDB" id="A0AAW8TKE2"/>
<dbReference type="Proteomes" id="UP001256547">
    <property type="component" value="Unassembled WGS sequence"/>
</dbReference>
<sequence>MTELVTETLVGEKGDKANSMKMNSEFSCGLTLVRRQRPLSRRASIGAVEVFLDTNLGGNTVQTVPLST</sequence>
<accession>A0AAW8TKE2</accession>
<dbReference type="EMBL" id="JARPYT010000018">
    <property type="protein sequence ID" value="MDT2638107.1"/>
    <property type="molecule type" value="Genomic_DNA"/>
</dbReference>
<dbReference type="Proteomes" id="UP001245561">
    <property type="component" value="Unassembled WGS sequence"/>
</dbReference>
<dbReference type="EMBL" id="JARPYR010000016">
    <property type="protein sequence ID" value="MDT2597154.1"/>
    <property type="molecule type" value="Genomic_DNA"/>
</dbReference>
<comment type="caution">
    <text evidence="2">The sequence shown here is derived from an EMBL/GenBank/DDBJ whole genome shotgun (WGS) entry which is preliminary data.</text>
</comment>
<organism evidence="2 3">
    <name type="scientific">Enterococcus dongliensis</name>
    <dbReference type="NCBI Taxonomy" id="2559925"/>
    <lineage>
        <taxon>Bacteria</taxon>
        <taxon>Bacillati</taxon>
        <taxon>Bacillota</taxon>
        <taxon>Bacilli</taxon>
        <taxon>Lactobacillales</taxon>
        <taxon>Enterococcaceae</taxon>
        <taxon>Enterococcus</taxon>
    </lineage>
</organism>
<evidence type="ECO:0000313" key="4">
    <source>
        <dbReference type="Proteomes" id="UP001256547"/>
    </source>
</evidence>
<name>A0AAW8TKE2_9ENTE</name>
<protein>
    <submittedName>
        <fullName evidence="2">Uncharacterized protein</fullName>
    </submittedName>
</protein>
<evidence type="ECO:0000313" key="1">
    <source>
        <dbReference type="EMBL" id="MDT2597154.1"/>
    </source>
</evidence>
<evidence type="ECO:0000313" key="2">
    <source>
        <dbReference type="EMBL" id="MDT2638107.1"/>
    </source>
</evidence>
<dbReference type="RefSeq" id="WP_311859768.1">
    <property type="nucleotide sequence ID" value="NZ_JARPYR010000016.1"/>
</dbReference>
<gene>
    <name evidence="2" type="ORF">P7D36_11445</name>
    <name evidence="1" type="ORF">P7D39_09075</name>
</gene>
<keyword evidence="4" id="KW-1185">Reference proteome</keyword>